<proteinExistence type="predicted"/>
<organism evidence="1 2">
    <name type="scientific">Caerostris darwini</name>
    <dbReference type="NCBI Taxonomy" id="1538125"/>
    <lineage>
        <taxon>Eukaryota</taxon>
        <taxon>Metazoa</taxon>
        <taxon>Ecdysozoa</taxon>
        <taxon>Arthropoda</taxon>
        <taxon>Chelicerata</taxon>
        <taxon>Arachnida</taxon>
        <taxon>Araneae</taxon>
        <taxon>Araneomorphae</taxon>
        <taxon>Entelegynae</taxon>
        <taxon>Araneoidea</taxon>
        <taxon>Araneidae</taxon>
        <taxon>Caerostris</taxon>
    </lineage>
</organism>
<protein>
    <submittedName>
        <fullName evidence="1">Uncharacterized protein</fullName>
    </submittedName>
</protein>
<comment type="caution">
    <text evidence="1">The sequence shown here is derived from an EMBL/GenBank/DDBJ whole genome shotgun (WGS) entry which is preliminary data.</text>
</comment>
<evidence type="ECO:0000313" key="2">
    <source>
        <dbReference type="Proteomes" id="UP001054837"/>
    </source>
</evidence>
<dbReference type="EMBL" id="BPLQ01008169">
    <property type="protein sequence ID" value="GIY35499.1"/>
    <property type="molecule type" value="Genomic_DNA"/>
</dbReference>
<name>A0AAV4SR76_9ARAC</name>
<accession>A0AAV4SR76</accession>
<dbReference type="Proteomes" id="UP001054837">
    <property type="component" value="Unassembled WGS sequence"/>
</dbReference>
<reference evidence="1 2" key="1">
    <citation type="submission" date="2021-06" db="EMBL/GenBank/DDBJ databases">
        <title>Caerostris darwini draft genome.</title>
        <authorList>
            <person name="Kono N."/>
            <person name="Arakawa K."/>
        </authorList>
    </citation>
    <scope>NUCLEOTIDE SEQUENCE [LARGE SCALE GENOMIC DNA]</scope>
</reference>
<gene>
    <name evidence="1" type="primary">X975_04460</name>
    <name evidence="1" type="ORF">CDAR_239631</name>
</gene>
<evidence type="ECO:0000313" key="1">
    <source>
        <dbReference type="EMBL" id="GIY35499.1"/>
    </source>
</evidence>
<keyword evidence="2" id="KW-1185">Reference proteome</keyword>
<dbReference type="AlphaFoldDB" id="A0AAV4SR76"/>
<sequence length="105" mass="11440">MEVQFLCCSCSASESVEDTGGVVARRMNPRGGQLLRAVAQENDSLDQAENVLPPVDTMEACNKAAERLRELAHHLQHGEVPVSVLQKALQYAACVLDTVCVDDTW</sequence>